<dbReference type="EMBL" id="LR796349">
    <property type="protein sequence ID" value="CAB4138753.1"/>
    <property type="molecule type" value="Genomic_DNA"/>
</dbReference>
<proteinExistence type="predicted"/>
<name>A0A6J5LZQ6_9CAUD</name>
<feature type="compositionally biased region" description="Basic residues" evidence="1">
    <location>
        <begin position="282"/>
        <end position="294"/>
    </location>
</feature>
<organism evidence="2">
    <name type="scientific">uncultured Caudovirales phage</name>
    <dbReference type="NCBI Taxonomy" id="2100421"/>
    <lineage>
        <taxon>Viruses</taxon>
        <taxon>Duplodnaviria</taxon>
        <taxon>Heunggongvirae</taxon>
        <taxon>Uroviricota</taxon>
        <taxon>Caudoviricetes</taxon>
        <taxon>Peduoviridae</taxon>
        <taxon>Maltschvirus</taxon>
        <taxon>Maltschvirus maltsch</taxon>
    </lineage>
</organism>
<feature type="region of interest" description="Disordered" evidence="1">
    <location>
        <begin position="282"/>
        <end position="303"/>
    </location>
</feature>
<evidence type="ECO:0000256" key="1">
    <source>
        <dbReference type="SAM" id="MobiDB-lite"/>
    </source>
</evidence>
<evidence type="ECO:0008006" key="3">
    <source>
        <dbReference type="Google" id="ProtNLM"/>
    </source>
</evidence>
<reference evidence="2" key="1">
    <citation type="submission" date="2020-04" db="EMBL/GenBank/DDBJ databases">
        <authorList>
            <person name="Chiriac C."/>
            <person name="Salcher M."/>
            <person name="Ghai R."/>
            <person name="Kavagutti S V."/>
        </authorList>
    </citation>
    <scope>NUCLEOTIDE SEQUENCE</scope>
</reference>
<feature type="region of interest" description="Disordered" evidence="1">
    <location>
        <begin position="25"/>
        <end position="89"/>
    </location>
</feature>
<protein>
    <recommendedName>
        <fullName evidence="3">Scaffolding protein</fullName>
    </recommendedName>
</protein>
<sequence>MPTTHEGVDNEQAFDAESAFLKRWQDADLLSGGDEGADDGHDEGDEISPNDQSQDETQADDEDLDFDEGGEEGEEDEDGNDQNKVEAPDDALVTIKVGDETQTVAVKDLKRLFGQEAALTRKSQEVAQARQKVEAEAEMFVAASEKLLERAQKEFEPYKGIDWLVASKQLTSTEFASLRQEAMAKYENLRFLEEETTSVYESMKVARQAEQVEAAKKCIEVLSDTIPNWSKERYDSLRDFAATRGMSTEAFNSILDPVAISIINDAMTLQEARARAASKKKAVAPTKVMKKAKGRQTASGQDTQHAIVKEANRRLRETGSDEAAENAFMARWEAMDRD</sequence>
<gene>
    <name evidence="2" type="ORF">UFOVP344_25</name>
</gene>
<evidence type="ECO:0000313" key="2">
    <source>
        <dbReference type="EMBL" id="CAB4138753.1"/>
    </source>
</evidence>
<accession>A0A6J5LZQ6</accession>
<feature type="compositionally biased region" description="Acidic residues" evidence="1">
    <location>
        <begin position="35"/>
        <end position="80"/>
    </location>
</feature>